<dbReference type="EMBL" id="PUIB01000025">
    <property type="protein sequence ID" value="PQO28355.1"/>
    <property type="molecule type" value="Genomic_DNA"/>
</dbReference>
<sequence>MPDPNTVSLAGIHVFGVRHLSPGGAWHLRQFLDQVRPRLVLIEGLADADGLIPDVTRKDTQPPIAILAYTSTLPVRTLVYPFARYSPEYQALVWAKENKAQASFIDLPSDVFLALPDTREIPPPEPPTPEEEDEPEEDAEDPAAENPEDEIISADMLADAEIPVSVYQRYANEAGEPDYETYWERRFEHNTSPDAYRHAVFQFGLGVRELAVETQLSFAENLVREAYMRRRIQEAIAAGCPADRIVVIVGAYHAPVLTDDHPAMTDQELASLPRRESQLTLMPYSYFRLSSQSGYGAGNHAPAYFELLWDALAENQLPGLPAHYLSLVARDLREQGTHRSTAEVIEGVRLARTLSAMKDGLAPTLHDLRDSAVTLIGHGQPSVVDEALARVDVGTSIGKLPRGVSKTSIQDDFDRELERLKLTKYRSTVKQDLVLDLRENRRVKTQEAAFLDLNRSYFLHRLRVLDIGFALPARSQQLSTTWGENWQVQWSPECEIRLVEAVLLGETVELATAYRFKTRLDQCQSVDTAAENVRDACTCGMLDAMEQARQRLQHLAASTTDFASIAHAAYQLMQVVRYGDVRQFDASPLIPLIETLFVQAALALPGASHCDNETARSLVTAMNDLEQVALEFHQQIDEPLWIDKLHELSNADDRNPLLSGYACSILLERSLIENTDLAKEVSRRLSPGIAADLGAGWFEGLAQRNRYALLARQSLWEQLAEYVTSLEEDEFRRALVFLRRAFGGFSPAEKRHISENLGQHWGFEDDAISELIEAPLSEEEEATLEDLNDFDFDDL</sequence>
<feature type="compositionally biased region" description="Acidic residues" evidence="1">
    <location>
        <begin position="128"/>
        <end position="146"/>
    </location>
</feature>
<dbReference type="Proteomes" id="UP000239388">
    <property type="component" value="Unassembled WGS sequence"/>
</dbReference>
<feature type="region of interest" description="Disordered" evidence="1">
    <location>
        <begin position="116"/>
        <end position="146"/>
    </location>
</feature>
<accession>A0A2S8F887</accession>
<name>A0A2S8F887_9BACT</name>
<dbReference type="Pfam" id="PF18934">
    <property type="entry name" value="DUF5682"/>
    <property type="match status" value="1"/>
</dbReference>
<proteinExistence type="predicted"/>
<reference evidence="2 3" key="1">
    <citation type="submission" date="2018-02" db="EMBL/GenBank/DDBJ databases">
        <title>Comparative genomes isolates from brazilian mangrove.</title>
        <authorList>
            <person name="Araujo J.E."/>
            <person name="Taketani R.G."/>
            <person name="Silva M.C.P."/>
            <person name="Loureco M.V."/>
            <person name="Andreote F.D."/>
        </authorList>
    </citation>
    <scope>NUCLEOTIDE SEQUENCE [LARGE SCALE GENOMIC DNA]</scope>
    <source>
        <strain evidence="2 3">NAP PRIS-MGV</strain>
    </source>
</reference>
<organism evidence="2 3">
    <name type="scientific">Blastopirellula marina</name>
    <dbReference type="NCBI Taxonomy" id="124"/>
    <lineage>
        <taxon>Bacteria</taxon>
        <taxon>Pseudomonadati</taxon>
        <taxon>Planctomycetota</taxon>
        <taxon>Planctomycetia</taxon>
        <taxon>Pirellulales</taxon>
        <taxon>Pirellulaceae</taxon>
        <taxon>Blastopirellula</taxon>
    </lineage>
</organism>
<evidence type="ECO:0000313" key="3">
    <source>
        <dbReference type="Proteomes" id="UP000239388"/>
    </source>
</evidence>
<protein>
    <submittedName>
        <fullName evidence="2">Uncharacterized protein</fullName>
    </submittedName>
</protein>
<evidence type="ECO:0000256" key="1">
    <source>
        <dbReference type="SAM" id="MobiDB-lite"/>
    </source>
</evidence>
<dbReference type="InterPro" id="IPR043737">
    <property type="entry name" value="DUF5682"/>
</dbReference>
<dbReference type="RefSeq" id="WP_105358841.1">
    <property type="nucleotide sequence ID" value="NZ_PUIB01000025.1"/>
</dbReference>
<evidence type="ECO:0000313" key="2">
    <source>
        <dbReference type="EMBL" id="PQO28355.1"/>
    </source>
</evidence>
<dbReference type="AlphaFoldDB" id="A0A2S8F887"/>
<comment type="caution">
    <text evidence="2">The sequence shown here is derived from an EMBL/GenBank/DDBJ whole genome shotgun (WGS) entry which is preliminary data.</text>
</comment>
<dbReference type="OrthoDB" id="9768066at2"/>
<gene>
    <name evidence="2" type="ORF">C5Y98_26035</name>
</gene>